<evidence type="ECO:0000313" key="1">
    <source>
        <dbReference type="EMBL" id="GAF73547.1"/>
    </source>
</evidence>
<protein>
    <recommendedName>
        <fullName evidence="2">Ornithine cyclodeaminase</fullName>
    </recommendedName>
</protein>
<dbReference type="Pfam" id="PF02423">
    <property type="entry name" value="OCD_Mu_crystall"/>
    <property type="match status" value="1"/>
</dbReference>
<accession>X0SCB5</accession>
<name>X0SCB5_9ZZZZ</name>
<dbReference type="Gene3D" id="3.40.50.720">
    <property type="entry name" value="NAD(P)-binding Rossmann-like Domain"/>
    <property type="match status" value="1"/>
</dbReference>
<organism evidence="1">
    <name type="scientific">marine sediment metagenome</name>
    <dbReference type="NCBI Taxonomy" id="412755"/>
    <lineage>
        <taxon>unclassified sequences</taxon>
        <taxon>metagenomes</taxon>
        <taxon>ecological metagenomes</taxon>
    </lineage>
</organism>
<dbReference type="PANTHER" id="PTHR13812:SF19">
    <property type="entry name" value="KETIMINE REDUCTASE MU-CRYSTALLIN"/>
    <property type="match status" value="1"/>
</dbReference>
<dbReference type="InterPro" id="IPR003462">
    <property type="entry name" value="ODC_Mu_crystall"/>
</dbReference>
<sequence length="81" mass="8375">HRETTLAEAGDLLIPIHQGLISEAHIYGELGEIAAGLKPARTSLGDITLFESVGVAVQDVAVACVALELARQQGLGSEAVL</sequence>
<dbReference type="GO" id="GO:0005737">
    <property type="term" value="C:cytoplasm"/>
    <property type="evidence" value="ECO:0007669"/>
    <property type="project" value="TreeGrafter"/>
</dbReference>
<comment type="caution">
    <text evidence="1">The sequence shown here is derived from an EMBL/GenBank/DDBJ whole genome shotgun (WGS) entry which is preliminary data.</text>
</comment>
<dbReference type="EMBL" id="BARS01009360">
    <property type="protein sequence ID" value="GAF73547.1"/>
    <property type="molecule type" value="Genomic_DNA"/>
</dbReference>
<proteinExistence type="predicted"/>
<dbReference type="SUPFAM" id="SSF51735">
    <property type="entry name" value="NAD(P)-binding Rossmann-fold domains"/>
    <property type="match status" value="1"/>
</dbReference>
<dbReference type="AlphaFoldDB" id="X0SCB5"/>
<dbReference type="PANTHER" id="PTHR13812">
    <property type="entry name" value="KETIMINE REDUCTASE MU-CRYSTALLIN"/>
    <property type="match status" value="1"/>
</dbReference>
<feature type="non-terminal residue" evidence="1">
    <location>
        <position position="1"/>
    </location>
</feature>
<gene>
    <name evidence="1" type="ORF">S01H1_17616</name>
</gene>
<evidence type="ECO:0008006" key="2">
    <source>
        <dbReference type="Google" id="ProtNLM"/>
    </source>
</evidence>
<dbReference type="InterPro" id="IPR036291">
    <property type="entry name" value="NAD(P)-bd_dom_sf"/>
</dbReference>
<reference evidence="1" key="1">
    <citation type="journal article" date="2014" name="Front. Microbiol.">
        <title>High frequency of phylogenetically diverse reductive dehalogenase-homologous genes in deep subseafloor sedimentary metagenomes.</title>
        <authorList>
            <person name="Kawai M."/>
            <person name="Futagami T."/>
            <person name="Toyoda A."/>
            <person name="Takaki Y."/>
            <person name="Nishi S."/>
            <person name="Hori S."/>
            <person name="Arai W."/>
            <person name="Tsubouchi T."/>
            <person name="Morono Y."/>
            <person name="Uchiyama I."/>
            <person name="Ito T."/>
            <person name="Fujiyama A."/>
            <person name="Inagaki F."/>
            <person name="Takami H."/>
        </authorList>
    </citation>
    <scope>NUCLEOTIDE SEQUENCE</scope>
    <source>
        <strain evidence="1">Expedition CK06-06</strain>
    </source>
</reference>